<dbReference type="InterPro" id="IPR001466">
    <property type="entry name" value="Beta-lactam-related"/>
</dbReference>
<sequence length="295" mass="31173">MSAHSARREPTPLDLIADWPVPTAAAAVVGSTGVIAEYGDTAAQFRLASVTKPLTARAAQVAVEEGVVELDTPAGPPGSTVRHLLAHASGLAMHSADVMAEPGKRRVYSNYGFQVLAEAIEAGAGIEFGQYLTEAVFEPLGMVASRLEGGAAAAGYGAVSTVADLAVFAQDLLAQQNFDAARRCPATRTVSAQLHDCAITVQFPGLSGVLPGFGVQRPNDWGLGFEIRDGKSPHWTGFANSPRTFGHFGQTGTFLWVDPERALSLVALTDRDFDEWAKPLWPAISDEVLRVYGAN</sequence>
<dbReference type="PANTHER" id="PTHR43283">
    <property type="entry name" value="BETA-LACTAMASE-RELATED"/>
    <property type="match status" value="1"/>
</dbReference>
<organism evidence="2">
    <name type="scientific">uncultured Mycobacterium sp</name>
    <dbReference type="NCBI Taxonomy" id="171292"/>
    <lineage>
        <taxon>Bacteria</taxon>
        <taxon>Bacillati</taxon>
        <taxon>Actinomycetota</taxon>
        <taxon>Actinomycetes</taxon>
        <taxon>Mycobacteriales</taxon>
        <taxon>Mycobacteriaceae</taxon>
        <taxon>Mycobacterium</taxon>
        <taxon>environmental samples</taxon>
    </lineage>
</organism>
<name>A0A1Y5PCF4_9MYCO</name>
<dbReference type="AlphaFoldDB" id="A0A1Y5PCF4"/>
<protein>
    <submittedName>
        <fullName evidence="2">Beta-lactamase</fullName>
    </submittedName>
</protein>
<dbReference type="Gene3D" id="3.40.710.10">
    <property type="entry name" value="DD-peptidase/beta-lactamase superfamily"/>
    <property type="match status" value="1"/>
</dbReference>
<dbReference type="InterPro" id="IPR012338">
    <property type="entry name" value="Beta-lactam/transpept-like"/>
</dbReference>
<dbReference type="EMBL" id="FLQS01000024">
    <property type="protein sequence ID" value="SBS76333.1"/>
    <property type="molecule type" value="Genomic_DNA"/>
</dbReference>
<dbReference type="Pfam" id="PF00144">
    <property type="entry name" value="Beta-lactamase"/>
    <property type="match status" value="1"/>
</dbReference>
<evidence type="ECO:0000259" key="1">
    <source>
        <dbReference type="Pfam" id="PF00144"/>
    </source>
</evidence>
<feature type="domain" description="Beta-lactamase-related" evidence="1">
    <location>
        <begin position="21"/>
        <end position="274"/>
    </location>
</feature>
<reference evidence="2" key="1">
    <citation type="submission" date="2016-03" db="EMBL/GenBank/DDBJ databases">
        <authorList>
            <person name="Ploux O."/>
        </authorList>
    </citation>
    <scope>NUCLEOTIDE SEQUENCE</scope>
    <source>
        <strain evidence="2">UC10</strain>
    </source>
</reference>
<dbReference type="SUPFAM" id="SSF56601">
    <property type="entry name" value="beta-lactamase/transpeptidase-like"/>
    <property type="match status" value="1"/>
</dbReference>
<accession>A0A1Y5PCF4</accession>
<proteinExistence type="predicted"/>
<dbReference type="InterPro" id="IPR050789">
    <property type="entry name" value="Diverse_Enzym_Activities"/>
</dbReference>
<dbReference type="PANTHER" id="PTHR43283:SF15">
    <property type="entry name" value="CONSERVED PROTEIN"/>
    <property type="match status" value="1"/>
</dbReference>
<gene>
    <name evidence="2" type="ORF">MHPYR_300088</name>
</gene>
<evidence type="ECO:0000313" key="2">
    <source>
        <dbReference type="EMBL" id="SBS76333.1"/>
    </source>
</evidence>